<evidence type="ECO:0008006" key="3">
    <source>
        <dbReference type="Google" id="ProtNLM"/>
    </source>
</evidence>
<sequence>MDRLDSVLHAMFRLVVTNGLPGPSLRSVAREAGISASGIVNHFEGAERMWTLAAHRWAADRASSQIYVTEPTKVIALLAQNADGVHDQAFDLALTVIGLGHPGVAAAMADFRRSERERLARVVPELGRRDLDLLVAVIEGLRFAMSLGEGALSVERARAALEQFVGELLTSAS</sequence>
<dbReference type="InterPro" id="IPR009057">
    <property type="entry name" value="Homeodomain-like_sf"/>
</dbReference>
<protein>
    <recommendedName>
        <fullName evidence="3">TetR/AcrR family transcriptional regulator</fullName>
    </recommendedName>
</protein>
<proteinExistence type="predicted"/>
<dbReference type="EMBL" id="BAAAQR010000009">
    <property type="protein sequence ID" value="GAA2149890.1"/>
    <property type="molecule type" value="Genomic_DNA"/>
</dbReference>
<dbReference type="SUPFAM" id="SSF48498">
    <property type="entry name" value="Tetracyclin repressor-like, C-terminal domain"/>
    <property type="match status" value="1"/>
</dbReference>
<dbReference type="Proteomes" id="UP001501771">
    <property type="component" value="Unassembled WGS sequence"/>
</dbReference>
<keyword evidence="2" id="KW-1185">Reference proteome</keyword>
<evidence type="ECO:0000313" key="1">
    <source>
        <dbReference type="EMBL" id="GAA2149890.1"/>
    </source>
</evidence>
<reference evidence="1 2" key="1">
    <citation type="journal article" date="2019" name="Int. J. Syst. Evol. Microbiol.">
        <title>The Global Catalogue of Microorganisms (GCM) 10K type strain sequencing project: providing services to taxonomists for standard genome sequencing and annotation.</title>
        <authorList>
            <consortium name="The Broad Institute Genomics Platform"/>
            <consortium name="The Broad Institute Genome Sequencing Center for Infectious Disease"/>
            <person name="Wu L."/>
            <person name="Ma J."/>
        </authorList>
    </citation>
    <scope>NUCLEOTIDE SEQUENCE [LARGE SCALE GENOMIC DNA]</scope>
    <source>
        <strain evidence="1 2">JCM 16022</strain>
    </source>
</reference>
<dbReference type="InterPro" id="IPR036271">
    <property type="entry name" value="Tet_transcr_reg_TetR-rel_C_sf"/>
</dbReference>
<comment type="caution">
    <text evidence="1">The sequence shown here is derived from an EMBL/GenBank/DDBJ whole genome shotgun (WGS) entry which is preliminary data.</text>
</comment>
<organism evidence="1 2">
    <name type="scientific">Nocardioides koreensis</name>
    <dbReference type="NCBI Taxonomy" id="433651"/>
    <lineage>
        <taxon>Bacteria</taxon>
        <taxon>Bacillati</taxon>
        <taxon>Actinomycetota</taxon>
        <taxon>Actinomycetes</taxon>
        <taxon>Propionibacteriales</taxon>
        <taxon>Nocardioidaceae</taxon>
        <taxon>Nocardioides</taxon>
    </lineage>
</organism>
<accession>A0ABN2ZXY6</accession>
<dbReference type="SUPFAM" id="SSF46689">
    <property type="entry name" value="Homeodomain-like"/>
    <property type="match status" value="1"/>
</dbReference>
<dbReference type="RefSeq" id="WP_344153814.1">
    <property type="nucleotide sequence ID" value="NZ_BAAAQR010000009.1"/>
</dbReference>
<gene>
    <name evidence="1" type="ORF">GCM10009844_30070</name>
</gene>
<dbReference type="Gene3D" id="1.10.357.10">
    <property type="entry name" value="Tetracycline Repressor, domain 2"/>
    <property type="match status" value="1"/>
</dbReference>
<name>A0ABN2ZXY6_9ACTN</name>
<evidence type="ECO:0000313" key="2">
    <source>
        <dbReference type="Proteomes" id="UP001501771"/>
    </source>
</evidence>